<accession>A0ABX3TZ73</accession>
<dbReference type="SUPFAM" id="SSF51126">
    <property type="entry name" value="Pectin lyase-like"/>
    <property type="match status" value="1"/>
</dbReference>
<evidence type="ECO:0008006" key="8">
    <source>
        <dbReference type="Google" id="ProtNLM"/>
    </source>
</evidence>
<dbReference type="PANTHER" id="PTHR31339">
    <property type="entry name" value="PECTIN LYASE-RELATED"/>
    <property type="match status" value="1"/>
</dbReference>
<evidence type="ECO:0000256" key="1">
    <source>
        <dbReference type="ARBA" id="ARBA00008834"/>
    </source>
</evidence>
<dbReference type="InterPro" id="IPR011050">
    <property type="entry name" value="Pectin_lyase_fold/virulence"/>
</dbReference>
<sequence length="508" mass="56219">MENQNIEDKKQQTSPLSRRHLLQWGAATLTLGPIMLPRSTLAAEATSPPPSRSQSAENSVSIPHSMAQGWHDLPPILARIKAPKFPHRDFTIADFGVKRSGEDASQAIKQAIEACHQAGGGRVVIPQGIFYTGPIWLKSGVNLHLADGATLKFFTDPQKYPNVLTRWEGIECMNFSPLIYAIDAENIAITGKGTLDGQANKENWWAWKQADGTQVKQYSDMKKLMQMGEQGTSVAERVFGLGHFLRPNFIQPYHCKNVLIEDITIINSPMWELHPVLSENITIRGVQIHSHGPNNDGCDPECCRDVLIENCVFDTGDDCIAIKSGKNNDGRRVNTPSINIVIRGCKMLDGHGGVVLGSECSGNIYNVFVEDCEMDSPHLDRVLRFKNNAVRGGKLENVFMRNIRVGQVSEAILTVDFLYEEGEKGPYKPVVRNVYIEQVTSNSSPRVMYIASFKGAEIDNIHFSDSVFSGITSSEVMSTSGTVSFRNVVIEPKNRPQGLNSRLPAQGW</sequence>
<evidence type="ECO:0000256" key="3">
    <source>
        <dbReference type="ARBA" id="ARBA00023295"/>
    </source>
</evidence>
<dbReference type="EMBL" id="MRWD01000034">
    <property type="protein sequence ID" value="ORJ20544.1"/>
    <property type="molecule type" value="Genomic_DNA"/>
</dbReference>
<dbReference type="InterPro" id="IPR006626">
    <property type="entry name" value="PbH1"/>
</dbReference>
<gene>
    <name evidence="6" type="ORF">BS639_14625</name>
</gene>
<feature type="compositionally biased region" description="Polar residues" evidence="5">
    <location>
        <begin position="52"/>
        <end position="61"/>
    </location>
</feature>
<evidence type="ECO:0000256" key="5">
    <source>
        <dbReference type="SAM" id="MobiDB-lite"/>
    </source>
</evidence>
<dbReference type="InterPro" id="IPR000743">
    <property type="entry name" value="Glyco_hydro_28"/>
</dbReference>
<keyword evidence="3 4" id="KW-0326">Glycosidase</keyword>
<dbReference type="PANTHER" id="PTHR31339:SF9">
    <property type="entry name" value="PLASMIN AND FIBRONECTIN-BINDING PROTEIN A"/>
    <property type="match status" value="1"/>
</dbReference>
<evidence type="ECO:0000256" key="4">
    <source>
        <dbReference type="RuleBase" id="RU361169"/>
    </source>
</evidence>
<comment type="similarity">
    <text evidence="1 4">Belongs to the glycosyl hydrolase 28 family.</text>
</comment>
<evidence type="ECO:0000313" key="6">
    <source>
        <dbReference type="EMBL" id="ORJ20544.1"/>
    </source>
</evidence>
<proteinExistence type="inferred from homology"/>
<dbReference type="InterPro" id="IPR051801">
    <property type="entry name" value="GH28_Enzymes"/>
</dbReference>
<dbReference type="InterPro" id="IPR012334">
    <property type="entry name" value="Pectin_lyas_fold"/>
</dbReference>
<dbReference type="PROSITE" id="PS51318">
    <property type="entry name" value="TAT"/>
    <property type="match status" value="1"/>
</dbReference>
<evidence type="ECO:0000313" key="7">
    <source>
        <dbReference type="Proteomes" id="UP000192722"/>
    </source>
</evidence>
<comment type="caution">
    <text evidence="6">The sequence shown here is derived from an EMBL/GenBank/DDBJ whole genome shotgun (WGS) entry which is preliminary data.</text>
</comment>
<dbReference type="InterPro" id="IPR006311">
    <property type="entry name" value="TAT_signal"/>
</dbReference>
<dbReference type="PROSITE" id="PS00502">
    <property type="entry name" value="POLYGALACTURONASE"/>
    <property type="match status" value="1"/>
</dbReference>
<reference evidence="6 7" key="1">
    <citation type="journal article" date="2017" name="Int. J. Syst. Evol. Microbiol.">
        <title>Rouxiella badensis sp. nov. and Rouxiella silvae sp. nov. isolated from peat bog soil in Germany and emendation of the genus description.</title>
        <authorList>
            <person name="Le Fleche-Mateos A."/>
            <person name="Kugler J.H."/>
            <person name="Hansen S.H."/>
            <person name="Syldatk C."/>
            <person name="Hausmann R."/>
            <person name="Lomprez F."/>
            <person name="Vandenbogaert M."/>
            <person name="Manuguerra J.C."/>
            <person name="Grimont P.A."/>
        </authorList>
    </citation>
    <scope>NUCLEOTIDE SEQUENCE [LARGE SCALE GENOMIC DNA]</scope>
    <source>
        <strain evidence="6 7">213</strain>
    </source>
</reference>
<dbReference type="Gene3D" id="2.160.20.10">
    <property type="entry name" value="Single-stranded right-handed beta-helix, Pectin lyase-like"/>
    <property type="match status" value="1"/>
</dbReference>
<name>A0ABX3TZ73_9GAMM</name>
<dbReference type="Proteomes" id="UP000192722">
    <property type="component" value="Unassembled WGS sequence"/>
</dbReference>
<dbReference type="Pfam" id="PF00295">
    <property type="entry name" value="Glyco_hydro_28"/>
    <property type="match status" value="1"/>
</dbReference>
<organism evidence="6 7">
    <name type="scientific">Rouxiella silvae</name>
    <dbReference type="NCBI Taxonomy" id="1646373"/>
    <lineage>
        <taxon>Bacteria</taxon>
        <taxon>Pseudomonadati</taxon>
        <taxon>Pseudomonadota</taxon>
        <taxon>Gammaproteobacteria</taxon>
        <taxon>Enterobacterales</taxon>
        <taxon>Yersiniaceae</taxon>
        <taxon>Rouxiella</taxon>
    </lineage>
</organism>
<dbReference type="SMART" id="SM00710">
    <property type="entry name" value="PbH1"/>
    <property type="match status" value="4"/>
</dbReference>
<protein>
    <recommendedName>
        <fullName evidence="8">Glycoside hydrolase</fullName>
    </recommendedName>
</protein>
<keyword evidence="7" id="KW-1185">Reference proteome</keyword>
<dbReference type="RefSeq" id="WP_084983463.1">
    <property type="nucleotide sequence ID" value="NZ_CBCSCF010000002.1"/>
</dbReference>
<feature type="region of interest" description="Disordered" evidence="5">
    <location>
        <begin position="42"/>
        <end position="61"/>
    </location>
</feature>
<evidence type="ECO:0000256" key="2">
    <source>
        <dbReference type="ARBA" id="ARBA00022801"/>
    </source>
</evidence>
<keyword evidence="2 4" id="KW-0378">Hydrolase</keyword>